<dbReference type="EMBL" id="NCKV01013029">
    <property type="protein sequence ID" value="RWS21253.1"/>
    <property type="molecule type" value="Genomic_DNA"/>
</dbReference>
<evidence type="ECO:0000313" key="5">
    <source>
        <dbReference type="Proteomes" id="UP000288716"/>
    </source>
</evidence>
<accession>A0A443S199</accession>
<dbReference type="PROSITE" id="PS50853">
    <property type="entry name" value="FN3"/>
    <property type="match status" value="1"/>
</dbReference>
<feature type="non-terminal residue" evidence="4">
    <location>
        <position position="1"/>
    </location>
</feature>
<dbReference type="InterPro" id="IPR013783">
    <property type="entry name" value="Ig-like_fold"/>
</dbReference>
<dbReference type="InterPro" id="IPR003961">
    <property type="entry name" value="FN3_dom"/>
</dbReference>
<sequence length="236" mass="26473">ERFASMEGFSRREYTTKVEDENILDDLQPSTDYAVKIALVNEVGEGDFSTEYFWKTAALSKPSPPKINYESDFSTPNNGDLESGHADRYELQWNPSEPNGSPIKGYTIKYAKVEQDYAGNWKVVSGEELKDTFQEGNQQTMYTIRNLEPSSYYKVILTASNGIGESDPSVLVVKTKDADTFTEPSPSVQQPKSTSKVTNGSHGGRGDETQKKPVVVPRPKNRAVEVQLYLRLHVYQ</sequence>
<keyword evidence="1" id="KW-0677">Repeat</keyword>
<dbReference type="Proteomes" id="UP000288716">
    <property type="component" value="Unassembled WGS sequence"/>
</dbReference>
<dbReference type="PANTHER" id="PTHR13817">
    <property type="entry name" value="TITIN"/>
    <property type="match status" value="1"/>
</dbReference>
<dbReference type="SMART" id="SM00060">
    <property type="entry name" value="FN3"/>
    <property type="match status" value="1"/>
</dbReference>
<reference evidence="4 5" key="1">
    <citation type="journal article" date="2018" name="Gigascience">
        <title>Genomes of trombidid mites reveal novel predicted allergens and laterally-transferred genes associated with secondary metabolism.</title>
        <authorList>
            <person name="Dong X."/>
            <person name="Chaisiri K."/>
            <person name="Xia D."/>
            <person name="Armstrong S.D."/>
            <person name="Fang Y."/>
            <person name="Donnelly M.J."/>
            <person name="Kadowaki T."/>
            <person name="McGarry J.W."/>
            <person name="Darby A.C."/>
            <person name="Makepeace B.L."/>
        </authorList>
    </citation>
    <scope>NUCLEOTIDE SEQUENCE [LARGE SCALE GENOMIC DNA]</scope>
    <source>
        <strain evidence="4">UoL-UT</strain>
    </source>
</reference>
<gene>
    <name evidence="4" type="ORF">B4U80_11899</name>
</gene>
<name>A0A443S199_9ACAR</name>
<evidence type="ECO:0000256" key="2">
    <source>
        <dbReference type="SAM" id="MobiDB-lite"/>
    </source>
</evidence>
<keyword evidence="5" id="KW-1185">Reference proteome</keyword>
<dbReference type="STRING" id="299467.A0A443S199"/>
<evidence type="ECO:0000259" key="3">
    <source>
        <dbReference type="PROSITE" id="PS50853"/>
    </source>
</evidence>
<dbReference type="Pfam" id="PF00041">
    <property type="entry name" value="fn3"/>
    <property type="match status" value="1"/>
</dbReference>
<organism evidence="4 5">
    <name type="scientific">Leptotrombidium deliense</name>
    <dbReference type="NCBI Taxonomy" id="299467"/>
    <lineage>
        <taxon>Eukaryota</taxon>
        <taxon>Metazoa</taxon>
        <taxon>Ecdysozoa</taxon>
        <taxon>Arthropoda</taxon>
        <taxon>Chelicerata</taxon>
        <taxon>Arachnida</taxon>
        <taxon>Acari</taxon>
        <taxon>Acariformes</taxon>
        <taxon>Trombidiformes</taxon>
        <taxon>Prostigmata</taxon>
        <taxon>Anystina</taxon>
        <taxon>Parasitengona</taxon>
        <taxon>Trombiculoidea</taxon>
        <taxon>Trombiculidae</taxon>
        <taxon>Leptotrombidium</taxon>
    </lineage>
</organism>
<dbReference type="OrthoDB" id="10056271at2759"/>
<comment type="caution">
    <text evidence="4">The sequence shown here is derived from an EMBL/GenBank/DDBJ whole genome shotgun (WGS) entry which is preliminary data.</text>
</comment>
<dbReference type="InterPro" id="IPR050964">
    <property type="entry name" value="Striated_Muscle_Regulatory"/>
</dbReference>
<dbReference type="VEuPathDB" id="VectorBase:LDEU010787"/>
<proteinExistence type="predicted"/>
<dbReference type="PANTHER" id="PTHR13817:SF166">
    <property type="entry name" value="NEURONAL IGCAM-RELATED"/>
    <property type="match status" value="1"/>
</dbReference>
<dbReference type="CDD" id="cd00063">
    <property type="entry name" value="FN3"/>
    <property type="match status" value="2"/>
</dbReference>
<feature type="compositionally biased region" description="Polar residues" evidence="2">
    <location>
        <begin position="182"/>
        <end position="200"/>
    </location>
</feature>
<dbReference type="AlphaFoldDB" id="A0A443S199"/>
<dbReference type="InterPro" id="IPR036116">
    <property type="entry name" value="FN3_sf"/>
</dbReference>
<evidence type="ECO:0000313" key="4">
    <source>
        <dbReference type="EMBL" id="RWS21253.1"/>
    </source>
</evidence>
<dbReference type="Gene3D" id="2.60.40.10">
    <property type="entry name" value="Immunoglobulins"/>
    <property type="match status" value="2"/>
</dbReference>
<feature type="region of interest" description="Disordered" evidence="2">
    <location>
        <begin position="178"/>
        <end position="218"/>
    </location>
</feature>
<feature type="domain" description="Fibronectin type-III" evidence="3">
    <location>
        <begin position="75"/>
        <end position="179"/>
    </location>
</feature>
<dbReference type="SUPFAM" id="SSF49265">
    <property type="entry name" value="Fibronectin type III"/>
    <property type="match status" value="1"/>
</dbReference>
<protein>
    <submittedName>
        <fullName evidence="4">Fasciclin-2-like protein</fullName>
    </submittedName>
</protein>
<evidence type="ECO:0000256" key="1">
    <source>
        <dbReference type="ARBA" id="ARBA00022737"/>
    </source>
</evidence>